<sequence>MESQEVKPWYRKAATLGPLSKASQTASYGTPRRQKPGVKKRITTMKGLTFCAEPNKPWVIKAMKLVDGRKMAYTTTARPMSTASERTVNTQGGS</sequence>
<protein>
    <submittedName>
        <fullName evidence="1">Uncharacterized protein</fullName>
    </submittedName>
</protein>
<dbReference type="GO" id="GO:0008009">
    <property type="term" value="F:chemokine activity"/>
    <property type="evidence" value="ECO:0007669"/>
    <property type="project" value="InterPro"/>
</dbReference>
<dbReference type="AlphaFoldDB" id="A0AAD5AKC9"/>
<dbReference type="GO" id="GO:0006955">
    <property type="term" value="P:immune response"/>
    <property type="evidence" value="ECO:0007669"/>
    <property type="project" value="InterPro"/>
</dbReference>
<dbReference type="InterPro" id="IPR036048">
    <property type="entry name" value="Interleukin_8-like_sf"/>
</dbReference>
<dbReference type="GO" id="GO:0005576">
    <property type="term" value="C:extracellular region"/>
    <property type="evidence" value="ECO:0007669"/>
    <property type="project" value="InterPro"/>
</dbReference>
<dbReference type="SUPFAM" id="SSF54117">
    <property type="entry name" value="Interleukin 8-like chemokines"/>
    <property type="match status" value="1"/>
</dbReference>
<evidence type="ECO:0000313" key="2">
    <source>
        <dbReference type="Proteomes" id="UP001205998"/>
    </source>
</evidence>
<accession>A0AAD5AKC9</accession>
<reference evidence="1" key="1">
    <citation type="submission" date="2018-07" db="EMBL/GenBank/DDBJ databases">
        <title>Comparative genomics of catfishes provides insights into carnivory and benthic adaptation.</title>
        <authorList>
            <person name="Zhang Y."/>
            <person name="Wang D."/>
            <person name="Peng Z."/>
            <person name="Zheng S."/>
            <person name="Shao F."/>
            <person name="Tao W."/>
        </authorList>
    </citation>
    <scope>NUCLEOTIDE SEQUENCE</scope>
    <source>
        <strain evidence="1">Chongqing</strain>
    </source>
</reference>
<name>A0AAD5AKC9_SILAS</name>
<dbReference type="Proteomes" id="UP001205998">
    <property type="component" value="Unassembled WGS sequence"/>
</dbReference>
<dbReference type="Gene3D" id="2.40.50.40">
    <property type="match status" value="1"/>
</dbReference>
<organism evidence="1 2">
    <name type="scientific">Silurus asotus</name>
    <name type="common">Amur catfish</name>
    <name type="synonym">Parasilurus asotus</name>
    <dbReference type="NCBI Taxonomy" id="30991"/>
    <lineage>
        <taxon>Eukaryota</taxon>
        <taxon>Metazoa</taxon>
        <taxon>Chordata</taxon>
        <taxon>Craniata</taxon>
        <taxon>Vertebrata</taxon>
        <taxon>Euteleostomi</taxon>
        <taxon>Actinopterygii</taxon>
        <taxon>Neopterygii</taxon>
        <taxon>Teleostei</taxon>
        <taxon>Ostariophysi</taxon>
        <taxon>Siluriformes</taxon>
        <taxon>Siluridae</taxon>
        <taxon>Silurus</taxon>
    </lineage>
</organism>
<proteinExistence type="predicted"/>
<comment type="caution">
    <text evidence="1">The sequence shown here is derived from an EMBL/GenBank/DDBJ whole genome shotgun (WGS) entry which is preliminary data.</text>
</comment>
<dbReference type="EMBL" id="MU551707">
    <property type="protein sequence ID" value="KAI5617092.1"/>
    <property type="molecule type" value="Genomic_DNA"/>
</dbReference>
<gene>
    <name evidence="1" type="ORF">C0J50_23345</name>
</gene>
<evidence type="ECO:0000313" key="1">
    <source>
        <dbReference type="EMBL" id="KAI5617092.1"/>
    </source>
</evidence>
<keyword evidence="2" id="KW-1185">Reference proteome</keyword>